<dbReference type="Pfam" id="PF03551">
    <property type="entry name" value="PadR"/>
    <property type="match status" value="1"/>
</dbReference>
<dbReference type="RefSeq" id="WP_126352890.1">
    <property type="nucleotide sequence ID" value="NZ_CP086380.1"/>
</dbReference>
<dbReference type="Proteomes" id="UP000277766">
    <property type="component" value="Unassembled WGS sequence"/>
</dbReference>
<sequence>MPDFPSPDLLRGHLDLILLSILEDQPLYGFAIIQAARSRSDGYFDFREGSLYPALHRLEKAGWLRSQSGEVGRNGKPRRYYALTAEGQRHLTHKRQEFEQFTGAVRRLGGSVA</sequence>
<name>A0A3S0RD00_9DEIO</name>
<feature type="domain" description="Transcription regulator PadR N-terminal" evidence="1">
    <location>
        <begin position="18"/>
        <end position="92"/>
    </location>
</feature>
<dbReference type="PANTHER" id="PTHR33169:SF14">
    <property type="entry name" value="TRANSCRIPTIONAL REGULATOR RV3488"/>
    <property type="match status" value="1"/>
</dbReference>
<comment type="caution">
    <text evidence="2">The sequence shown here is derived from an EMBL/GenBank/DDBJ whole genome shotgun (WGS) entry which is preliminary data.</text>
</comment>
<evidence type="ECO:0000313" key="2">
    <source>
        <dbReference type="EMBL" id="RTR25343.1"/>
    </source>
</evidence>
<accession>A0A3S0RD00</accession>
<dbReference type="InterPro" id="IPR052509">
    <property type="entry name" value="Metal_resp_DNA-bind_regulator"/>
</dbReference>
<evidence type="ECO:0000259" key="1">
    <source>
        <dbReference type="Pfam" id="PF03551"/>
    </source>
</evidence>
<dbReference type="OrthoDB" id="9808017at2"/>
<gene>
    <name evidence="2" type="ORF">EJ104_11325</name>
</gene>
<dbReference type="InterPro" id="IPR005149">
    <property type="entry name" value="Tscrpt_reg_PadR_N"/>
</dbReference>
<evidence type="ECO:0000313" key="3">
    <source>
        <dbReference type="Proteomes" id="UP000277766"/>
    </source>
</evidence>
<dbReference type="SUPFAM" id="SSF46785">
    <property type="entry name" value="Winged helix' DNA-binding domain"/>
    <property type="match status" value="1"/>
</dbReference>
<dbReference type="InterPro" id="IPR036390">
    <property type="entry name" value="WH_DNA-bd_sf"/>
</dbReference>
<dbReference type="PANTHER" id="PTHR33169">
    <property type="entry name" value="PADR-FAMILY TRANSCRIPTIONAL REGULATOR"/>
    <property type="match status" value="1"/>
</dbReference>
<organism evidence="2 3">
    <name type="scientific">Deinococcus radiophilus</name>
    <dbReference type="NCBI Taxonomy" id="32062"/>
    <lineage>
        <taxon>Bacteria</taxon>
        <taxon>Thermotogati</taxon>
        <taxon>Deinococcota</taxon>
        <taxon>Deinococci</taxon>
        <taxon>Deinococcales</taxon>
        <taxon>Deinococcaceae</taxon>
        <taxon>Deinococcus</taxon>
    </lineage>
</organism>
<reference evidence="2 3" key="1">
    <citation type="submission" date="2018-12" db="EMBL/GenBank/DDBJ databases">
        <title>Deinococcus radiophilus ATCC 27603 genome sequencing and assembly.</title>
        <authorList>
            <person name="Maclea K.S."/>
            <person name="Maynard C.R."/>
        </authorList>
    </citation>
    <scope>NUCLEOTIDE SEQUENCE [LARGE SCALE GENOMIC DNA]</scope>
    <source>
        <strain evidence="2 3">ATCC 27603</strain>
    </source>
</reference>
<keyword evidence="3" id="KW-1185">Reference proteome</keyword>
<dbReference type="AlphaFoldDB" id="A0A3S0RD00"/>
<dbReference type="InterPro" id="IPR036388">
    <property type="entry name" value="WH-like_DNA-bd_sf"/>
</dbReference>
<dbReference type="EMBL" id="RXPE01000030">
    <property type="protein sequence ID" value="RTR25343.1"/>
    <property type="molecule type" value="Genomic_DNA"/>
</dbReference>
<proteinExistence type="predicted"/>
<dbReference type="Gene3D" id="1.10.10.10">
    <property type="entry name" value="Winged helix-like DNA-binding domain superfamily/Winged helix DNA-binding domain"/>
    <property type="match status" value="1"/>
</dbReference>
<protein>
    <submittedName>
        <fullName evidence="2">PadR family transcriptional regulator</fullName>
    </submittedName>
</protein>